<reference evidence="2 3" key="1">
    <citation type="journal article" date="2018" name="BMC Genomics">
        <title>Whole genome sequencing and function prediction of 133 gut anaerobes isolated from chicken caecum in pure cultures.</title>
        <authorList>
            <person name="Medvecky M."/>
            <person name="Cejkova D."/>
            <person name="Polansky O."/>
            <person name="Karasova D."/>
            <person name="Kubasova T."/>
            <person name="Cizek A."/>
            <person name="Rychlik I."/>
        </authorList>
    </citation>
    <scope>NUCLEOTIDE SEQUENCE [LARGE SCALE GENOMIC DNA]</scope>
    <source>
        <strain evidence="2 3">An13</strain>
    </source>
</reference>
<feature type="transmembrane region" description="Helical" evidence="1">
    <location>
        <begin position="40"/>
        <end position="62"/>
    </location>
</feature>
<gene>
    <name evidence="2" type="ORF">B5E75_08700</name>
</gene>
<keyword evidence="1" id="KW-0472">Membrane</keyword>
<protein>
    <submittedName>
        <fullName evidence="2">Uncharacterized protein</fullName>
    </submittedName>
</protein>
<sequence>MNEERYEDIKRMVIKNETLEQNIFIQYLLENIDDFIGKQLIQVILILIEMIGFLLIVIWKLLS</sequence>
<comment type="caution">
    <text evidence="2">The sequence shown here is derived from an EMBL/GenBank/DDBJ whole genome shotgun (WGS) entry which is preliminary data.</text>
</comment>
<keyword evidence="1" id="KW-1133">Transmembrane helix</keyword>
<keyword evidence="3" id="KW-1185">Reference proteome</keyword>
<evidence type="ECO:0000313" key="2">
    <source>
        <dbReference type="EMBL" id="OUQ33888.1"/>
    </source>
</evidence>
<accession>A0A1Y4SVE2</accession>
<dbReference type="EMBL" id="NFLJ01000023">
    <property type="protein sequence ID" value="OUQ33888.1"/>
    <property type="molecule type" value="Genomic_DNA"/>
</dbReference>
<organism evidence="2 3">
    <name type="scientific">Massilimicrobiota timonensis</name>
    <dbReference type="NCBI Taxonomy" id="1776392"/>
    <lineage>
        <taxon>Bacteria</taxon>
        <taxon>Bacillati</taxon>
        <taxon>Bacillota</taxon>
        <taxon>Erysipelotrichia</taxon>
        <taxon>Erysipelotrichales</taxon>
        <taxon>Erysipelotrichaceae</taxon>
        <taxon>Massilimicrobiota</taxon>
    </lineage>
</organism>
<evidence type="ECO:0000313" key="3">
    <source>
        <dbReference type="Proteomes" id="UP000195305"/>
    </source>
</evidence>
<name>A0A1Y4SVE2_9FIRM</name>
<keyword evidence="1" id="KW-0812">Transmembrane</keyword>
<dbReference type="AlphaFoldDB" id="A0A1Y4SVE2"/>
<dbReference type="RefSeq" id="WP_087358431.1">
    <property type="nucleotide sequence ID" value="NZ_AP031415.1"/>
</dbReference>
<evidence type="ECO:0000256" key="1">
    <source>
        <dbReference type="SAM" id="Phobius"/>
    </source>
</evidence>
<proteinExistence type="predicted"/>
<dbReference type="Proteomes" id="UP000195305">
    <property type="component" value="Unassembled WGS sequence"/>
</dbReference>